<dbReference type="Gene3D" id="2.115.10.20">
    <property type="entry name" value="Glycosyl hydrolase domain, family 43"/>
    <property type="match status" value="1"/>
</dbReference>
<dbReference type="EMBL" id="LQQO01000062">
    <property type="protein sequence ID" value="KZE08661.1"/>
    <property type="molecule type" value="Genomic_DNA"/>
</dbReference>
<evidence type="ECO:0000313" key="2">
    <source>
        <dbReference type="Proteomes" id="UP000076609"/>
    </source>
</evidence>
<keyword evidence="2" id="KW-1185">Reference proteome</keyword>
<dbReference type="InterPro" id="IPR023296">
    <property type="entry name" value="Glyco_hydro_beta-prop_sf"/>
</dbReference>
<gene>
    <name evidence="1" type="ORF">AVT10_07655</name>
</gene>
<accession>A0ABR5YAF5</accession>
<dbReference type="Proteomes" id="UP000076609">
    <property type="component" value="Unassembled WGS sequence"/>
</dbReference>
<name>A0ABR5YAF5_9SPHN</name>
<dbReference type="SUPFAM" id="SSF75005">
    <property type="entry name" value="Arabinanase/levansucrase/invertase"/>
    <property type="match status" value="1"/>
</dbReference>
<organism evidence="1 2">
    <name type="scientific">Sphingomonas hankookensis</name>
    <dbReference type="NCBI Taxonomy" id="563996"/>
    <lineage>
        <taxon>Bacteria</taxon>
        <taxon>Pseudomonadati</taxon>
        <taxon>Pseudomonadota</taxon>
        <taxon>Alphaproteobacteria</taxon>
        <taxon>Sphingomonadales</taxon>
        <taxon>Sphingomonadaceae</taxon>
        <taxon>Sphingomonas</taxon>
    </lineage>
</organism>
<dbReference type="InterPro" id="IPR015045">
    <property type="entry name" value="MPT-1-like_LmxM"/>
</dbReference>
<dbReference type="RefSeq" id="WP_066694011.1">
    <property type="nucleotide sequence ID" value="NZ_CP117028.1"/>
</dbReference>
<dbReference type="PANTHER" id="PTHR37036">
    <property type="match status" value="1"/>
</dbReference>
<evidence type="ECO:0008006" key="3">
    <source>
        <dbReference type="Google" id="ProtNLM"/>
    </source>
</evidence>
<reference evidence="2" key="1">
    <citation type="submission" date="2016-01" db="EMBL/GenBank/DDBJ databases">
        <title>Draft genome of Chromobacterium sp. F49.</title>
        <authorList>
            <person name="Hong K.W."/>
        </authorList>
    </citation>
    <scope>NUCLEOTIDE SEQUENCE [LARGE SCALE GENOMIC DNA]</scope>
    <source>
        <strain evidence="2">CN3</strain>
    </source>
</reference>
<dbReference type="PANTHER" id="PTHR37036:SF2">
    <property type="entry name" value="DUF1861 FAMILY PROTEIN"/>
    <property type="match status" value="1"/>
</dbReference>
<proteinExistence type="predicted"/>
<evidence type="ECO:0000313" key="1">
    <source>
        <dbReference type="EMBL" id="KZE08661.1"/>
    </source>
</evidence>
<dbReference type="Pfam" id="PF08950">
    <property type="entry name" value="DUF1861"/>
    <property type="match status" value="1"/>
</dbReference>
<protein>
    <recommendedName>
        <fullName evidence="3">DUF1861 family protein</fullName>
    </recommendedName>
</protein>
<sequence>MHETDIPRVRTRYEAFAQGATPARTERLIFAGFDGLDVYNISAPFVSAGRRVIAGRVEPRDSEHSLAVFFEEVDGVWHPIADAPRFPLQDPFVTFIGGELVFGGVAVRFGEGLPEWWTEFYRGADIFSLAPFFAGPLGMKDIRLCERADGRVAVFTRPRGAKGGRGTIGYTEVPSLDALSVEAIDAAPMLGGMFHPLDWGGVNEAHLLANGEIGLIAHAAYFEDDTIHSARHYYAVAFVFDPATRRWRDLSVIAGRGQFGPGAAKRPDLVDVVFSSGIEQIDGVTRLYAGTSDAEAHWVEIAYPFDVPLAAATP</sequence>
<comment type="caution">
    <text evidence="1">The sequence shown here is derived from an EMBL/GenBank/DDBJ whole genome shotgun (WGS) entry which is preliminary data.</text>
</comment>